<comment type="caution">
    <text evidence="2">The sequence shown here is derived from an EMBL/GenBank/DDBJ whole genome shotgun (WGS) entry which is preliminary data.</text>
</comment>
<gene>
    <name evidence="2" type="ORF">AWN73_10840</name>
</gene>
<organism evidence="2 3">
    <name type="scientific">Clostridium butyricum</name>
    <dbReference type="NCBI Taxonomy" id="1492"/>
    <lineage>
        <taxon>Bacteria</taxon>
        <taxon>Bacillati</taxon>
        <taxon>Bacillota</taxon>
        <taxon>Clostridia</taxon>
        <taxon>Eubacteriales</taxon>
        <taxon>Clostridiaceae</taxon>
        <taxon>Clostridium</taxon>
    </lineage>
</organism>
<sequence length="295" mass="35270">MNATEREIRAEYRYTDLNYIFDVYMECEYRTNFSDNEYEGLNPGEFRFDYNSWGNRLGFTKKQMERAINELSKKKLVIIQIERGKRGTCSKYFLARFEEKKKENNEENIKRIVGEEKSLENTSFESGEGEQKGSYKEKNEEKKKEQSSKYINLSIISNNIYSHWNSKKIIVHKSLTKEMERAIEKVLKEYSDSEIVQAISIYSEMLESEFYFNYKWSLVDFLNRKNGISTFMAEGSNKTNYESWKKEREHNANTSRYTKRDRGVFNKDSEKIRIELPEREFKHYTNEELADLGID</sequence>
<evidence type="ECO:0000256" key="1">
    <source>
        <dbReference type="SAM" id="MobiDB-lite"/>
    </source>
</evidence>
<evidence type="ECO:0000313" key="2">
    <source>
        <dbReference type="EMBL" id="PPV16036.1"/>
    </source>
</evidence>
<proteinExistence type="predicted"/>
<dbReference type="Proteomes" id="UP000238081">
    <property type="component" value="Unassembled WGS sequence"/>
</dbReference>
<evidence type="ECO:0000313" key="3">
    <source>
        <dbReference type="Proteomes" id="UP000238081"/>
    </source>
</evidence>
<feature type="compositionally biased region" description="Basic and acidic residues" evidence="1">
    <location>
        <begin position="129"/>
        <end position="141"/>
    </location>
</feature>
<protein>
    <submittedName>
        <fullName evidence="2">Uncharacterized protein</fullName>
    </submittedName>
</protein>
<dbReference type="EMBL" id="LRDH01000095">
    <property type="protein sequence ID" value="PPV16036.1"/>
    <property type="molecule type" value="Genomic_DNA"/>
</dbReference>
<name>A0A2S7FCT4_CLOBU</name>
<accession>A0A2S7FCT4</accession>
<reference evidence="2 3" key="1">
    <citation type="submission" date="2016-01" db="EMBL/GenBank/DDBJ databases">
        <title>Characterization of the Clostridium difficile lineages that are prevalent in Hong Kong and China.</title>
        <authorList>
            <person name="Kwok J.S.-L."/>
            <person name="Lam W.-Y."/>
            <person name="Ip M."/>
            <person name="Chan T.-F."/>
            <person name="Hawkey P.M."/>
            <person name="Tsui S.K.-W."/>
        </authorList>
    </citation>
    <scope>NUCLEOTIDE SEQUENCE [LARGE SCALE GENOMIC DNA]</scope>
    <source>
        <strain evidence="2 3">300064</strain>
    </source>
</reference>
<dbReference type="RefSeq" id="WP_052188395.1">
    <property type="nucleotide sequence ID" value="NZ_JBAMGI010000019.1"/>
</dbReference>
<dbReference type="AlphaFoldDB" id="A0A2S7FCT4"/>
<feature type="region of interest" description="Disordered" evidence="1">
    <location>
        <begin position="120"/>
        <end position="141"/>
    </location>
</feature>